<feature type="binding site" evidence="11">
    <location>
        <position position="315"/>
    </location>
    <ligand>
        <name>K(+)</name>
        <dbReference type="ChEBI" id="CHEBI:29103"/>
    </ligand>
</feature>
<keyword evidence="10" id="KW-0997">Cell inner membrane</keyword>
<feature type="binding site" evidence="11">
    <location>
        <position position="431"/>
    </location>
    <ligand>
        <name>K(+)</name>
        <dbReference type="ChEBI" id="CHEBI:29103"/>
    </ligand>
</feature>
<feature type="transmembrane region" description="Helical" evidence="12">
    <location>
        <begin position="7"/>
        <end position="28"/>
    </location>
</feature>
<reference evidence="13 14" key="1">
    <citation type="submission" date="2018-07" db="EMBL/GenBank/DDBJ databases">
        <title>Thalassococcus profundi sp. nov., a marine bacterium isolated from deep seawater of Okinawa Trough.</title>
        <authorList>
            <person name="Yu M."/>
        </authorList>
    </citation>
    <scope>NUCLEOTIDE SEQUENCE [LARGE SCALE GENOMIC DNA]</scope>
    <source>
        <strain evidence="13 14">WRAS1</strain>
    </source>
</reference>
<dbReference type="InterPro" id="IPR003445">
    <property type="entry name" value="Cat_transpt"/>
</dbReference>
<keyword evidence="2 10" id="KW-0813">Transport</keyword>
<name>A0A369TIZ0_9RHOB</name>
<evidence type="ECO:0000313" key="14">
    <source>
        <dbReference type="Proteomes" id="UP000253977"/>
    </source>
</evidence>
<evidence type="ECO:0000256" key="11">
    <source>
        <dbReference type="PIRSR" id="PIRSR006247-1"/>
    </source>
</evidence>
<keyword evidence="14" id="KW-1185">Reference proteome</keyword>
<keyword evidence="8 10" id="KW-0406">Ion transport</keyword>
<feature type="transmembrane region" description="Helical" evidence="12">
    <location>
        <begin position="186"/>
        <end position="207"/>
    </location>
</feature>
<feature type="transmembrane region" description="Helical" evidence="12">
    <location>
        <begin position="273"/>
        <end position="293"/>
    </location>
</feature>
<feature type="transmembrane region" description="Helical" evidence="12">
    <location>
        <begin position="322"/>
        <end position="344"/>
    </location>
</feature>
<sequence>MFDLRPVAHVIGILVAILGLTMLLPMIVDIVEGRDEWHVFAQSSVITVLTGGLISLATSNATTERLSIQQIFLLTTGVWVALPVFGAIPFVIGATEARVVDAVFEAMSGLTTTGSTVFTGLETLPKGLLLWRGLLQWLGGIGIIVVAMVFLPELRVGGMQIFRSEAFDTMGKILPRATQISSSISTIYVSLTLACTVCYMITGMNTFDATVHALTTVSTGGFSNYDASFGTFSGSAEYVASVFMVLAALPFVRYVQMINGNQIAIFHDSQVRTFLAIIGVLVVVTVSVLLSVFPHHPEQALREALFNITSIMTGTGYASVDYMLWGPFLVVLFFFIGLIGGCAGSTACSIKVFRYQLLFASIKVQLRKIRAPHGVFTPRYDGRVVSDDVLSSVISFFVFFVVTLGVMSVALGMTGLDFITSVSGAATSIANVGPGLGPIIGPAGNFQPLNDTAKWILTFSMLIGRLELMAVYAILTVRFWRA</sequence>
<comment type="subcellular location">
    <subcellularLocation>
        <location evidence="10">Cell inner membrane</location>
        <topology evidence="10">Multi-pass membrane protein</topology>
    </subcellularLocation>
    <subcellularLocation>
        <location evidence="1">Cell membrane</location>
        <topology evidence="1">Multi-pass membrane protein</topology>
    </subcellularLocation>
</comment>
<feature type="transmembrane region" description="Helical" evidence="12">
    <location>
        <begin position="227"/>
        <end position="252"/>
    </location>
</feature>
<dbReference type="Proteomes" id="UP000253977">
    <property type="component" value="Unassembled WGS sequence"/>
</dbReference>
<keyword evidence="9 10" id="KW-0472">Membrane</keyword>
<organism evidence="13 14">
    <name type="scientific">Thalassococcus profundi</name>
    <dbReference type="NCBI Taxonomy" id="2282382"/>
    <lineage>
        <taxon>Bacteria</taxon>
        <taxon>Pseudomonadati</taxon>
        <taxon>Pseudomonadota</taxon>
        <taxon>Alphaproteobacteria</taxon>
        <taxon>Rhodobacterales</taxon>
        <taxon>Roseobacteraceae</taxon>
        <taxon>Thalassococcus</taxon>
    </lineage>
</organism>
<evidence type="ECO:0000256" key="2">
    <source>
        <dbReference type="ARBA" id="ARBA00022448"/>
    </source>
</evidence>
<proteinExistence type="inferred from homology"/>
<evidence type="ECO:0000256" key="10">
    <source>
        <dbReference type="PIRNR" id="PIRNR006247"/>
    </source>
</evidence>
<keyword evidence="7 12" id="KW-1133">Transmembrane helix</keyword>
<feature type="transmembrane region" description="Helical" evidence="12">
    <location>
        <begin position="40"/>
        <end position="59"/>
    </location>
</feature>
<evidence type="ECO:0000256" key="12">
    <source>
        <dbReference type="SAM" id="Phobius"/>
    </source>
</evidence>
<feature type="binding site" evidence="11">
    <location>
        <position position="220"/>
    </location>
    <ligand>
        <name>K(+)</name>
        <dbReference type="ChEBI" id="CHEBI:29103"/>
    </ligand>
</feature>
<evidence type="ECO:0000313" key="13">
    <source>
        <dbReference type="EMBL" id="RDD64792.1"/>
    </source>
</evidence>
<evidence type="ECO:0000256" key="3">
    <source>
        <dbReference type="ARBA" id="ARBA00022475"/>
    </source>
</evidence>
<evidence type="ECO:0000256" key="5">
    <source>
        <dbReference type="ARBA" id="ARBA00022692"/>
    </source>
</evidence>
<keyword evidence="5 12" id="KW-0812">Transmembrane</keyword>
<feature type="transmembrane region" description="Helical" evidence="12">
    <location>
        <begin position="389"/>
        <end position="411"/>
    </location>
</feature>
<protein>
    <recommendedName>
        <fullName evidence="10">Trk system potassium uptake protein</fullName>
    </recommendedName>
</protein>
<evidence type="ECO:0000256" key="4">
    <source>
        <dbReference type="ARBA" id="ARBA00022538"/>
    </source>
</evidence>
<dbReference type="RefSeq" id="WP_114512306.1">
    <property type="nucleotide sequence ID" value="NZ_QPMK01000017.1"/>
</dbReference>
<evidence type="ECO:0000256" key="1">
    <source>
        <dbReference type="ARBA" id="ARBA00004651"/>
    </source>
</evidence>
<dbReference type="GO" id="GO:0015379">
    <property type="term" value="F:potassium:chloride symporter activity"/>
    <property type="evidence" value="ECO:0007669"/>
    <property type="project" value="InterPro"/>
</dbReference>
<dbReference type="Pfam" id="PF02386">
    <property type="entry name" value="TrkH"/>
    <property type="match status" value="1"/>
</dbReference>
<feature type="binding site" evidence="11">
    <location>
        <position position="432"/>
    </location>
    <ligand>
        <name>K(+)</name>
        <dbReference type="ChEBI" id="CHEBI:29103"/>
    </ligand>
</feature>
<keyword evidence="11" id="KW-0479">Metal-binding</keyword>
<dbReference type="PANTHER" id="PTHR32024:SF3">
    <property type="entry name" value="TRK SYSTEM POTASSIUM UPTAKE PROTEIN"/>
    <property type="match status" value="1"/>
</dbReference>
<evidence type="ECO:0000256" key="9">
    <source>
        <dbReference type="ARBA" id="ARBA00023136"/>
    </source>
</evidence>
<dbReference type="AlphaFoldDB" id="A0A369TIZ0"/>
<keyword evidence="4 10" id="KW-0633">Potassium transport</keyword>
<feature type="binding site" evidence="11">
    <location>
        <position position="113"/>
    </location>
    <ligand>
        <name>K(+)</name>
        <dbReference type="ChEBI" id="CHEBI:29103"/>
    </ligand>
</feature>
<dbReference type="EMBL" id="QPMK01000017">
    <property type="protein sequence ID" value="RDD64792.1"/>
    <property type="molecule type" value="Genomic_DNA"/>
</dbReference>
<feature type="transmembrane region" description="Helical" evidence="12">
    <location>
        <begin position="455"/>
        <end position="475"/>
    </location>
</feature>
<dbReference type="GO" id="GO:0005886">
    <property type="term" value="C:plasma membrane"/>
    <property type="evidence" value="ECO:0007669"/>
    <property type="project" value="UniProtKB-SubCell"/>
</dbReference>
<accession>A0A369TIZ0</accession>
<feature type="binding site" evidence="11">
    <location>
        <position position="112"/>
    </location>
    <ligand>
        <name>K(+)</name>
        <dbReference type="ChEBI" id="CHEBI:29103"/>
    </ligand>
</feature>
<feature type="transmembrane region" description="Helical" evidence="12">
    <location>
        <begin position="134"/>
        <end position="154"/>
    </location>
</feature>
<dbReference type="GO" id="GO:0046872">
    <property type="term" value="F:metal ion binding"/>
    <property type="evidence" value="ECO:0007669"/>
    <property type="project" value="UniProtKB-KW"/>
</dbReference>
<comment type="function">
    <text evidence="10">Low-affinity potassium transport system. Interacts with Trk system potassium uptake protein TrkA.</text>
</comment>
<gene>
    <name evidence="13" type="ORF">DU478_17720</name>
</gene>
<feature type="transmembrane region" description="Helical" evidence="12">
    <location>
        <begin position="71"/>
        <end position="92"/>
    </location>
</feature>
<dbReference type="OrthoDB" id="9810952at2"/>
<dbReference type="PANTHER" id="PTHR32024">
    <property type="entry name" value="TRK SYSTEM POTASSIUM UPTAKE PROTEIN TRKG-RELATED"/>
    <property type="match status" value="1"/>
</dbReference>
<comment type="similarity">
    <text evidence="10">Belongs to the TrkH potassium transport family.</text>
</comment>
<evidence type="ECO:0000256" key="8">
    <source>
        <dbReference type="ARBA" id="ARBA00023065"/>
    </source>
</evidence>
<keyword evidence="6 10" id="KW-0630">Potassium</keyword>
<evidence type="ECO:0000256" key="7">
    <source>
        <dbReference type="ARBA" id="ARBA00022989"/>
    </source>
</evidence>
<dbReference type="PIRSF" id="PIRSF006247">
    <property type="entry name" value="TrkH"/>
    <property type="match status" value="1"/>
</dbReference>
<evidence type="ECO:0000256" key="6">
    <source>
        <dbReference type="ARBA" id="ARBA00022958"/>
    </source>
</evidence>
<dbReference type="InterPro" id="IPR004772">
    <property type="entry name" value="TrkH"/>
</dbReference>
<keyword evidence="3 10" id="KW-1003">Cell membrane</keyword>
<comment type="caution">
    <text evidence="13">The sequence shown here is derived from an EMBL/GenBank/DDBJ whole genome shotgun (WGS) entry which is preliminary data.</text>
</comment>